<reference evidence="1" key="1">
    <citation type="submission" date="2024-07" db="EMBL/GenBank/DDBJ databases">
        <title>A survey of Mimosa microsymbionts across Brazilian biomes reveals a high diversity of Paraburkholderia nodulating endemic species, but also that Cupriavidus is common as a symbiont of widespread species.</title>
        <authorList>
            <person name="Rouws L."/>
            <person name="Barauna A."/>
            <person name="Beukes C."/>
            <person name="Rouws J.R.C."/>
            <person name="De Faria S.M."/>
            <person name="Gross E."/>
            <person name="Bueno Dos Reis Junior F."/>
            <person name="Simon M.F."/>
            <person name="Maluk M."/>
            <person name="Odee D.W."/>
            <person name="Kenicer G."/>
            <person name="Young J.P.W."/>
            <person name="Reis V.M."/>
            <person name="Zilli J."/>
            <person name="James E.K."/>
        </authorList>
    </citation>
    <scope>NUCLEOTIDE SEQUENCE</scope>
    <source>
        <strain evidence="1">EG181B</strain>
    </source>
</reference>
<protein>
    <submittedName>
        <fullName evidence="1">Cupin domain-containing protein</fullName>
    </submittedName>
</protein>
<evidence type="ECO:0000313" key="1">
    <source>
        <dbReference type="EMBL" id="MEX3937703.1"/>
    </source>
</evidence>
<organism evidence="1 2">
    <name type="scientific">Paraburkholderia phymatum</name>
    <dbReference type="NCBI Taxonomy" id="148447"/>
    <lineage>
        <taxon>Bacteria</taxon>
        <taxon>Pseudomonadati</taxon>
        <taxon>Pseudomonadota</taxon>
        <taxon>Betaproteobacteria</taxon>
        <taxon>Burkholderiales</taxon>
        <taxon>Burkholderiaceae</taxon>
        <taxon>Paraburkholderia</taxon>
    </lineage>
</organism>
<proteinExistence type="predicted"/>
<keyword evidence="2" id="KW-1185">Reference proteome</keyword>
<name>A0ACC6UDJ1_9BURK</name>
<dbReference type="EMBL" id="JBFRCH010000062">
    <property type="protein sequence ID" value="MEX3937703.1"/>
    <property type="molecule type" value="Genomic_DNA"/>
</dbReference>
<comment type="caution">
    <text evidence="1">The sequence shown here is derived from an EMBL/GenBank/DDBJ whole genome shotgun (WGS) entry which is preliminary data.</text>
</comment>
<accession>A0ACC6UDJ1</accession>
<gene>
    <name evidence="1" type="ORF">AB4Y32_39350</name>
</gene>
<sequence>MGTGIIHFRPPRGVPLPAGLSCTIVSFEPSARTHWHIHPLGQRLFVTAGCGWMQCEGGPIVAMHPGDMVCIAPNQKHWHGASPWTSVRLIALQKEHDSKCVDWLKPVTDEQYYARLSLDI</sequence>
<dbReference type="Proteomes" id="UP001558850">
    <property type="component" value="Unassembled WGS sequence"/>
</dbReference>
<evidence type="ECO:0000313" key="2">
    <source>
        <dbReference type="Proteomes" id="UP001558850"/>
    </source>
</evidence>